<dbReference type="EMBL" id="MCOG01000042">
    <property type="protein sequence ID" value="ORY70702.1"/>
    <property type="molecule type" value="Genomic_DNA"/>
</dbReference>
<feature type="region of interest" description="Disordered" evidence="1">
    <location>
        <begin position="1"/>
        <end position="27"/>
    </location>
</feature>
<evidence type="ECO:0000313" key="3">
    <source>
        <dbReference type="Proteomes" id="UP000193920"/>
    </source>
</evidence>
<protein>
    <submittedName>
        <fullName evidence="2">Uncharacterized protein</fullName>
    </submittedName>
</protein>
<keyword evidence="3" id="KW-1185">Reference proteome</keyword>
<name>A0A1Y2EGK2_9FUNG</name>
<reference evidence="2 3" key="1">
    <citation type="submission" date="2016-08" db="EMBL/GenBank/DDBJ databases">
        <title>A Parts List for Fungal Cellulosomes Revealed by Comparative Genomics.</title>
        <authorList>
            <consortium name="DOE Joint Genome Institute"/>
            <person name="Haitjema C.H."/>
            <person name="Gilmore S.P."/>
            <person name="Henske J.K."/>
            <person name="Solomon K.V."/>
            <person name="De Groot R."/>
            <person name="Kuo A."/>
            <person name="Mondo S.J."/>
            <person name="Salamov A.A."/>
            <person name="Labutti K."/>
            <person name="Zhao Z."/>
            <person name="Chiniquy J."/>
            <person name="Barry K."/>
            <person name="Brewer H.M."/>
            <person name="Purvine S.O."/>
            <person name="Wright A.T."/>
            <person name="Boxma B."/>
            <person name="Van Alen T."/>
            <person name="Hackstein J.H."/>
            <person name="Baker S.E."/>
            <person name="Grigoriev I.V."/>
            <person name="O'Malley M.A."/>
        </authorList>
    </citation>
    <scope>NUCLEOTIDE SEQUENCE [LARGE SCALE GENOMIC DNA]</scope>
    <source>
        <strain evidence="2 3">G1</strain>
    </source>
</reference>
<proteinExistence type="predicted"/>
<sequence length="165" mass="18896">MVSKNNESSNSSDNITSTSNNSREKETLDNSVLANKGFQKLLEAINNNHGDEGTNNVPFHIKNFHLTSINFQQWYIPLVHHLISTDLINFIEIQKETKSMNQLEIKNDNKTQSIIESSLDEEGNDILKGCKTAFEIMSRLKEIYYQTGQSYIDNIDKQIKSLKIE</sequence>
<dbReference type="Proteomes" id="UP000193920">
    <property type="component" value="Unassembled WGS sequence"/>
</dbReference>
<organism evidence="2 3">
    <name type="scientific">Neocallimastix californiae</name>
    <dbReference type="NCBI Taxonomy" id="1754190"/>
    <lineage>
        <taxon>Eukaryota</taxon>
        <taxon>Fungi</taxon>
        <taxon>Fungi incertae sedis</taxon>
        <taxon>Chytridiomycota</taxon>
        <taxon>Chytridiomycota incertae sedis</taxon>
        <taxon>Neocallimastigomycetes</taxon>
        <taxon>Neocallimastigales</taxon>
        <taxon>Neocallimastigaceae</taxon>
        <taxon>Neocallimastix</taxon>
    </lineage>
</organism>
<feature type="compositionally biased region" description="Low complexity" evidence="1">
    <location>
        <begin position="1"/>
        <end position="21"/>
    </location>
</feature>
<evidence type="ECO:0000256" key="1">
    <source>
        <dbReference type="SAM" id="MobiDB-lite"/>
    </source>
</evidence>
<comment type="caution">
    <text evidence="2">The sequence shown here is derived from an EMBL/GenBank/DDBJ whole genome shotgun (WGS) entry which is preliminary data.</text>
</comment>
<accession>A0A1Y2EGK2</accession>
<gene>
    <name evidence="2" type="ORF">LY90DRAFT_504036</name>
</gene>
<dbReference type="AlphaFoldDB" id="A0A1Y2EGK2"/>
<evidence type="ECO:0000313" key="2">
    <source>
        <dbReference type="EMBL" id="ORY70702.1"/>
    </source>
</evidence>